<name>A0A1D2AHC4_AUXPR</name>
<dbReference type="EMBL" id="GDKF01000012">
    <property type="protein sequence ID" value="JAT78610.1"/>
    <property type="molecule type" value="Transcribed_RNA"/>
</dbReference>
<reference evidence="2" key="1">
    <citation type="submission" date="2015-08" db="EMBL/GenBank/DDBJ databases">
        <authorList>
            <person name="Babu N.S."/>
            <person name="Beckwith C.J."/>
            <person name="Beseler K.G."/>
            <person name="Brison A."/>
            <person name="Carone J.V."/>
            <person name="Caskin T.P."/>
            <person name="Diamond M."/>
            <person name="Durham M.E."/>
            <person name="Foxe J.M."/>
            <person name="Go M."/>
            <person name="Henderson B.A."/>
            <person name="Jones I.B."/>
            <person name="McGettigan J.A."/>
            <person name="Micheletti S.J."/>
            <person name="Nasrallah M.E."/>
            <person name="Ortiz D."/>
            <person name="Piller C.R."/>
            <person name="Privatt S.R."/>
            <person name="Schneider S.L."/>
            <person name="Sharp S."/>
            <person name="Smith T.C."/>
            <person name="Stanton J.D."/>
            <person name="Ullery H.E."/>
            <person name="Wilson R.J."/>
            <person name="Serrano M.G."/>
            <person name="Buck G."/>
            <person name="Lee V."/>
            <person name="Wang Y."/>
            <person name="Carvalho R."/>
            <person name="Voegtly L."/>
            <person name="Shi R."/>
            <person name="Duckworth R."/>
            <person name="Johnson A."/>
            <person name="Loviza R."/>
            <person name="Walstead R."/>
            <person name="Shah Z."/>
            <person name="Kiflezghi M."/>
            <person name="Wade K."/>
            <person name="Ball S.L."/>
            <person name="Bradley K.W."/>
            <person name="Asai D.J."/>
            <person name="Bowman C.A."/>
            <person name="Russell D.A."/>
            <person name="Pope W.H."/>
            <person name="Jacobs-Sera D."/>
            <person name="Hendrix R.W."/>
            <person name="Hatfull G.F."/>
        </authorList>
    </citation>
    <scope>NUCLEOTIDE SEQUENCE</scope>
</reference>
<dbReference type="Gene3D" id="1.10.3210.10">
    <property type="entry name" value="Hypothetical protein af1432"/>
    <property type="match status" value="1"/>
</dbReference>
<evidence type="ECO:0000313" key="2">
    <source>
        <dbReference type="EMBL" id="JAT78610.1"/>
    </source>
</evidence>
<sequence>PAAAPAGTPGGSESAAAPRPAPARPSAPPPRDLLARHAARWPAFAAPVVQRAWTAAAAALEVEALLLAADAAACLAALGAAPAIVAAALLHAAPRGVVDAAGAEVAETVRSAAHLESLVAAAYRAGSPDAGPEGPGERGPDDCVLGDPARLAATLGAAPCEANGALVTMLVAMDGAQGALLVTLASKLAALSEASSCAAGGTPGPQGGAAAAASAWAGTPPRAGAAPTLALAREAQAVWAPVANRLGVWSLKAGLEDAAFGALAPRAAGALASTLAAAQAPAALCALRA</sequence>
<gene>
    <name evidence="2" type="ORF">g.8820</name>
</gene>
<proteinExistence type="predicted"/>
<feature type="non-terminal residue" evidence="2">
    <location>
        <position position="289"/>
    </location>
</feature>
<accession>A0A1D2AHC4</accession>
<feature type="compositionally biased region" description="Pro residues" evidence="1">
    <location>
        <begin position="19"/>
        <end position="31"/>
    </location>
</feature>
<feature type="compositionally biased region" description="Low complexity" evidence="1">
    <location>
        <begin position="1"/>
        <end position="18"/>
    </location>
</feature>
<protein>
    <submittedName>
        <fullName evidence="2">Uncharacterized protein</fullName>
    </submittedName>
</protein>
<evidence type="ECO:0000256" key="1">
    <source>
        <dbReference type="SAM" id="MobiDB-lite"/>
    </source>
</evidence>
<feature type="non-terminal residue" evidence="2">
    <location>
        <position position="1"/>
    </location>
</feature>
<dbReference type="AlphaFoldDB" id="A0A1D2AHC4"/>
<organism evidence="2">
    <name type="scientific">Auxenochlorella protothecoides</name>
    <name type="common">Green microalga</name>
    <name type="synonym">Chlorella protothecoides</name>
    <dbReference type="NCBI Taxonomy" id="3075"/>
    <lineage>
        <taxon>Eukaryota</taxon>
        <taxon>Viridiplantae</taxon>
        <taxon>Chlorophyta</taxon>
        <taxon>core chlorophytes</taxon>
        <taxon>Trebouxiophyceae</taxon>
        <taxon>Chlorellales</taxon>
        <taxon>Chlorellaceae</taxon>
        <taxon>Auxenochlorella</taxon>
    </lineage>
</organism>
<feature type="region of interest" description="Disordered" evidence="1">
    <location>
        <begin position="1"/>
        <end position="32"/>
    </location>
</feature>